<keyword evidence="2" id="KW-1185">Reference proteome</keyword>
<dbReference type="Proteomes" id="UP000828390">
    <property type="component" value="Unassembled WGS sequence"/>
</dbReference>
<reference evidence="1" key="1">
    <citation type="journal article" date="2019" name="bioRxiv">
        <title>The Genome of the Zebra Mussel, Dreissena polymorpha: A Resource for Invasive Species Research.</title>
        <authorList>
            <person name="McCartney M.A."/>
            <person name="Auch B."/>
            <person name="Kono T."/>
            <person name="Mallez S."/>
            <person name="Zhang Y."/>
            <person name="Obille A."/>
            <person name="Becker A."/>
            <person name="Abrahante J.E."/>
            <person name="Garbe J."/>
            <person name="Badalamenti J.P."/>
            <person name="Herman A."/>
            <person name="Mangelson H."/>
            <person name="Liachko I."/>
            <person name="Sullivan S."/>
            <person name="Sone E.D."/>
            <person name="Koren S."/>
            <person name="Silverstein K.A.T."/>
            <person name="Beckman K.B."/>
            <person name="Gohl D.M."/>
        </authorList>
    </citation>
    <scope>NUCLEOTIDE SEQUENCE</scope>
    <source>
        <strain evidence="1">Duluth1</strain>
        <tissue evidence="1">Whole animal</tissue>
    </source>
</reference>
<dbReference type="EMBL" id="JAIWYP010000006">
    <property type="protein sequence ID" value="KAH3812618.1"/>
    <property type="molecule type" value="Genomic_DNA"/>
</dbReference>
<dbReference type="AlphaFoldDB" id="A0A9D4G8X2"/>
<accession>A0A9D4G8X2</accession>
<gene>
    <name evidence="1" type="ORF">DPMN_141054</name>
</gene>
<reference evidence="1" key="2">
    <citation type="submission" date="2020-11" db="EMBL/GenBank/DDBJ databases">
        <authorList>
            <person name="McCartney M.A."/>
            <person name="Auch B."/>
            <person name="Kono T."/>
            <person name="Mallez S."/>
            <person name="Becker A."/>
            <person name="Gohl D.M."/>
            <person name="Silverstein K.A.T."/>
            <person name="Koren S."/>
            <person name="Bechman K.B."/>
            <person name="Herman A."/>
            <person name="Abrahante J.E."/>
            <person name="Garbe J."/>
        </authorList>
    </citation>
    <scope>NUCLEOTIDE SEQUENCE</scope>
    <source>
        <strain evidence="1">Duluth1</strain>
        <tissue evidence="1">Whole animal</tissue>
    </source>
</reference>
<proteinExistence type="predicted"/>
<comment type="caution">
    <text evidence="1">The sequence shown here is derived from an EMBL/GenBank/DDBJ whole genome shotgun (WGS) entry which is preliminary data.</text>
</comment>
<name>A0A9D4G8X2_DREPO</name>
<organism evidence="1 2">
    <name type="scientific">Dreissena polymorpha</name>
    <name type="common">Zebra mussel</name>
    <name type="synonym">Mytilus polymorpha</name>
    <dbReference type="NCBI Taxonomy" id="45954"/>
    <lineage>
        <taxon>Eukaryota</taxon>
        <taxon>Metazoa</taxon>
        <taxon>Spiralia</taxon>
        <taxon>Lophotrochozoa</taxon>
        <taxon>Mollusca</taxon>
        <taxon>Bivalvia</taxon>
        <taxon>Autobranchia</taxon>
        <taxon>Heteroconchia</taxon>
        <taxon>Euheterodonta</taxon>
        <taxon>Imparidentia</taxon>
        <taxon>Neoheterodontei</taxon>
        <taxon>Myida</taxon>
        <taxon>Dreissenoidea</taxon>
        <taxon>Dreissenidae</taxon>
        <taxon>Dreissena</taxon>
    </lineage>
</organism>
<evidence type="ECO:0000313" key="1">
    <source>
        <dbReference type="EMBL" id="KAH3812618.1"/>
    </source>
</evidence>
<evidence type="ECO:0000313" key="2">
    <source>
        <dbReference type="Proteomes" id="UP000828390"/>
    </source>
</evidence>
<sequence length="51" mass="5753">MPPEMYDAIVLRLTPALTKETPCWRAPLASGLKVGITLRHLAFCSEYCEMQ</sequence>
<protein>
    <submittedName>
        <fullName evidence="1">Uncharacterized protein</fullName>
    </submittedName>
</protein>